<name>A0ABT9EAJ5_9PROT</name>
<comment type="subcellular location">
    <subcellularLocation>
        <location evidence="1">Secreted</location>
    </subcellularLocation>
</comment>
<dbReference type="InterPro" id="IPR050557">
    <property type="entry name" value="RTX_toxin/Mannuronan_C5-epim"/>
</dbReference>
<accession>A0ABT9EAJ5</accession>
<evidence type="ECO:0000256" key="3">
    <source>
        <dbReference type="SAM" id="MobiDB-lite"/>
    </source>
</evidence>
<dbReference type="PRINTS" id="PR00313">
    <property type="entry name" value="CABNDNGRPT"/>
</dbReference>
<dbReference type="InterPro" id="IPR018511">
    <property type="entry name" value="Hemolysin-typ_Ca-bd_CS"/>
</dbReference>
<dbReference type="Pfam" id="PF00353">
    <property type="entry name" value="HemolysinCabind"/>
    <property type="match status" value="3"/>
</dbReference>
<organism evidence="4 5">
    <name type="scientific">Paracraurococcus lichenis</name>
    <dbReference type="NCBI Taxonomy" id="3064888"/>
    <lineage>
        <taxon>Bacteria</taxon>
        <taxon>Pseudomonadati</taxon>
        <taxon>Pseudomonadota</taxon>
        <taxon>Alphaproteobacteria</taxon>
        <taxon>Acetobacterales</taxon>
        <taxon>Roseomonadaceae</taxon>
        <taxon>Paracraurococcus</taxon>
    </lineage>
</organism>
<dbReference type="SUPFAM" id="SSF51120">
    <property type="entry name" value="beta-Roll"/>
    <property type="match status" value="2"/>
</dbReference>
<dbReference type="PROSITE" id="PS00330">
    <property type="entry name" value="HEMOLYSIN_CALCIUM"/>
    <property type="match status" value="3"/>
</dbReference>
<dbReference type="EMBL" id="JAUTWS010000077">
    <property type="protein sequence ID" value="MDO9713222.1"/>
    <property type="molecule type" value="Genomic_DNA"/>
</dbReference>
<evidence type="ECO:0000256" key="1">
    <source>
        <dbReference type="ARBA" id="ARBA00004613"/>
    </source>
</evidence>
<protein>
    <submittedName>
        <fullName evidence="4">Calcium-binding protein</fullName>
    </submittedName>
</protein>
<proteinExistence type="predicted"/>
<dbReference type="PANTHER" id="PTHR38340:SF1">
    <property type="entry name" value="S-LAYER PROTEIN"/>
    <property type="match status" value="1"/>
</dbReference>
<evidence type="ECO:0000313" key="5">
    <source>
        <dbReference type="Proteomes" id="UP001243009"/>
    </source>
</evidence>
<dbReference type="RefSeq" id="WP_305108082.1">
    <property type="nucleotide sequence ID" value="NZ_JAUTWS010000077.1"/>
</dbReference>
<dbReference type="InterPro" id="IPR011049">
    <property type="entry name" value="Serralysin-like_metalloprot_C"/>
</dbReference>
<sequence length="436" mass="45268">MATTSVQSSEAGQTWTFIHPDDVQVAAASGGPLTISLSYDQSDLLNNPHGMVAIEVREPAGNGRTTDGGGLRTPLQIEITNALGVDTVEGGAAWTGFDIMLAYTGTPLDQQVFHPGYAHFHNATTANFPGLTVTTTTPIFGAAGDGSLRAPPEPEPPPPAIPSNIHLEGAIPFGSFRTWGTAGEPDLVLHQRTYADHDDSFVILLWPQLAPAELAKLLPTEGPDRLFGGTGGDFIDALDGNDSVDGRGGNDTLLGAAGNDLLHGGPGRDDLRGGEGNDTLVGGSGDFEVLTGGNGTDTADYSEQTEPVIADLSAGFAQFIDTSFFPFDQQPVVFDTLYEIEDVWTGSHNDTLIGSAAANRLVAGPGSDLLRGGDGDDTLDGGAGADRMEGGLGNDTYLVDDPGDVVVELQSSGFPDTVVSTVSFALPDFVEDLQLS</sequence>
<feature type="region of interest" description="Disordered" evidence="3">
    <location>
        <begin position="257"/>
        <end position="301"/>
    </location>
</feature>
<reference evidence="4 5" key="1">
    <citation type="submission" date="2023-08" db="EMBL/GenBank/DDBJ databases">
        <title>The draft genome sequence of Paracraurococcus sp. LOR1-02.</title>
        <authorList>
            <person name="Kingkaew E."/>
            <person name="Tanasupawat S."/>
        </authorList>
    </citation>
    <scope>NUCLEOTIDE SEQUENCE [LARGE SCALE GENOMIC DNA]</scope>
    <source>
        <strain evidence="4 5">LOR1-02</strain>
    </source>
</reference>
<keyword evidence="5" id="KW-1185">Reference proteome</keyword>
<keyword evidence="2" id="KW-0964">Secreted</keyword>
<dbReference type="Proteomes" id="UP001243009">
    <property type="component" value="Unassembled WGS sequence"/>
</dbReference>
<evidence type="ECO:0000256" key="2">
    <source>
        <dbReference type="ARBA" id="ARBA00022525"/>
    </source>
</evidence>
<comment type="caution">
    <text evidence="4">The sequence shown here is derived from an EMBL/GenBank/DDBJ whole genome shotgun (WGS) entry which is preliminary data.</text>
</comment>
<dbReference type="InterPro" id="IPR001343">
    <property type="entry name" value="Hemolysn_Ca-bd"/>
</dbReference>
<feature type="compositionally biased region" description="Basic and acidic residues" evidence="3">
    <location>
        <begin position="266"/>
        <end position="275"/>
    </location>
</feature>
<gene>
    <name evidence="4" type="ORF">Q7A36_33145</name>
</gene>
<feature type="non-terminal residue" evidence="4">
    <location>
        <position position="436"/>
    </location>
</feature>
<dbReference type="PANTHER" id="PTHR38340">
    <property type="entry name" value="S-LAYER PROTEIN"/>
    <property type="match status" value="1"/>
</dbReference>
<evidence type="ECO:0000313" key="4">
    <source>
        <dbReference type="EMBL" id="MDO9713222.1"/>
    </source>
</evidence>
<dbReference type="Gene3D" id="2.150.10.10">
    <property type="entry name" value="Serralysin-like metalloprotease, C-terminal"/>
    <property type="match status" value="2"/>
</dbReference>